<sequence length="265" mass="28926">MNPYLEFVKNIEAGVSAAKGGVVSGRMEPVVSASKVLVFSPHPDDECITGLLPLRLMREAGKQIINVPVTFGSNLERQAGRAKELEDACAYLGWHIHRASDGFQNLTADDVVKILTGLKPDIIFIPHSNDWNSRHISTHHLVVEALEKLPADFSCTVVESEYWGAMDDPNLMVEADAELVADLVAAISLHAEEVARNPYHVLLPAWMQDNVRRGGELVGGQGGAVPDFSFATLYRLRVWKGGGFVDCLENGTVVPLGAENLKEIF</sequence>
<evidence type="ECO:0000313" key="1">
    <source>
        <dbReference type="EMBL" id="VGO21912.1"/>
    </source>
</evidence>
<dbReference type="InterPro" id="IPR024078">
    <property type="entry name" value="LmbE-like_dom_sf"/>
</dbReference>
<dbReference type="RefSeq" id="WP_136063341.1">
    <property type="nucleotide sequence ID" value="NZ_CAAHFH010000002.1"/>
</dbReference>
<reference evidence="1 2" key="1">
    <citation type="submission" date="2019-04" db="EMBL/GenBank/DDBJ databases">
        <authorList>
            <person name="Van Vliet M D."/>
        </authorList>
    </citation>
    <scope>NUCLEOTIDE SEQUENCE [LARGE SCALE GENOMIC DNA]</scope>
    <source>
        <strain evidence="1 2">F21</strain>
    </source>
</reference>
<dbReference type="AlphaFoldDB" id="A0A6C2UNR8"/>
<dbReference type="EMBL" id="CAAHFH010000002">
    <property type="protein sequence ID" value="VGO21912.1"/>
    <property type="molecule type" value="Genomic_DNA"/>
</dbReference>
<protein>
    <recommendedName>
        <fullName evidence="3">PIG-L family deacetylase</fullName>
    </recommendedName>
</protein>
<name>A0A6C2UNR8_9BACT</name>
<gene>
    <name evidence="1" type="ORF">SCARR_03992</name>
</gene>
<dbReference type="SUPFAM" id="SSF102588">
    <property type="entry name" value="LmbE-like"/>
    <property type="match status" value="1"/>
</dbReference>
<evidence type="ECO:0000313" key="2">
    <source>
        <dbReference type="Proteomes" id="UP000346198"/>
    </source>
</evidence>
<proteinExistence type="predicted"/>
<dbReference type="Proteomes" id="UP000346198">
    <property type="component" value="Unassembled WGS sequence"/>
</dbReference>
<dbReference type="InterPro" id="IPR003737">
    <property type="entry name" value="GlcNAc_PI_deacetylase-related"/>
</dbReference>
<organism evidence="1 2">
    <name type="scientific">Pontiella sulfatireligans</name>
    <dbReference type="NCBI Taxonomy" id="2750658"/>
    <lineage>
        <taxon>Bacteria</taxon>
        <taxon>Pseudomonadati</taxon>
        <taxon>Kiritimatiellota</taxon>
        <taxon>Kiritimatiellia</taxon>
        <taxon>Kiritimatiellales</taxon>
        <taxon>Pontiellaceae</taxon>
        <taxon>Pontiella</taxon>
    </lineage>
</organism>
<dbReference type="Gene3D" id="3.40.50.10320">
    <property type="entry name" value="LmbE-like"/>
    <property type="match status" value="1"/>
</dbReference>
<dbReference type="Pfam" id="PF02585">
    <property type="entry name" value="PIG-L"/>
    <property type="match status" value="1"/>
</dbReference>
<keyword evidence="2" id="KW-1185">Reference proteome</keyword>
<evidence type="ECO:0008006" key="3">
    <source>
        <dbReference type="Google" id="ProtNLM"/>
    </source>
</evidence>
<accession>A0A6C2UNR8</accession>